<comment type="caution">
    <text evidence="12">The sequence shown here is derived from an EMBL/GenBank/DDBJ whole genome shotgun (WGS) entry which is preliminary data.</text>
</comment>
<dbReference type="GO" id="GO:0005829">
    <property type="term" value="C:cytosol"/>
    <property type="evidence" value="ECO:0007669"/>
    <property type="project" value="TreeGrafter"/>
</dbReference>
<evidence type="ECO:0000256" key="4">
    <source>
        <dbReference type="ARBA" id="ARBA00023012"/>
    </source>
</evidence>
<proteinExistence type="predicted"/>
<evidence type="ECO:0000256" key="8">
    <source>
        <dbReference type="PROSITE-ProRule" id="PRU00169"/>
    </source>
</evidence>
<dbReference type="PROSITE" id="PS50110">
    <property type="entry name" value="RESPONSE_REGULATORY"/>
    <property type="match status" value="1"/>
</dbReference>
<evidence type="ECO:0000256" key="9">
    <source>
        <dbReference type="PROSITE-ProRule" id="PRU01091"/>
    </source>
</evidence>
<dbReference type="Gene3D" id="6.10.250.690">
    <property type="match status" value="1"/>
</dbReference>
<dbReference type="PANTHER" id="PTHR48111:SF35">
    <property type="entry name" value="TRANSCRIPTIONAL REGULATORY PROTEIN QSEB"/>
    <property type="match status" value="1"/>
</dbReference>
<evidence type="ECO:0000256" key="2">
    <source>
        <dbReference type="ARBA" id="ARBA00022490"/>
    </source>
</evidence>
<keyword evidence="7" id="KW-0804">Transcription</keyword>
<keyword evidence="2" id="KW-0963">Cytoplasm</keyword>
<dbReference type="PROSITE" id="PS51755">
    <property type="entry name" value="OMPR_PHOB"/>
    <property type="match status" value="1"/>
</dbReference>
<dbReference type="CDD" id="cd17624">
    <property type="entry name" value="REC_OmpR_PmrA-like"/>
    <property type="match status" value="1"/>
</dbReference>
<dbReference type="InterPro" id="IPR001867">
    <property type="entry name" value="OmpR/PhoB-type_DNA-bd"/>
</dbReference>
<dbReference type="Gene3D" id="1.10.10.10">
    <property type="entry name" value="Winged helix-like DNA-binding domain superfamily/Winged helix DNA-binding domain"/>
    <property type="match status" value="1"/>
</dbReference>
<dbReference type="GO" id="GO:0000976">
    <property type="term" value="F:transcription cis-regulatory region binding"/>
    <property type="evidence" value="ECO:0007669"/>
    <property type="project" value="TreeGrafter"/>
</dbReference>
<dbReference type="STRING" id="1122124.GCA_000423165_00303"/>
<keyword evidence="5" id="KW-0805">Transcription regulation</keyword>
<dbReference type="RefSeq" id="WP_026861378.1">
    <property type="nucleotide sequence ID" value="NZ_JAHVIQ010000001.1"/>
</dbReference>
<feature type="domain" description="OmpR/PhoB-type" evidence="11">
    <location>
        <begin position="124"/>
        <end position="218"/>
    </location>
</feature>
<accession>A0A432ZA16</accession>
<keyword evidence="6 9" id="KW-0238">DNA-binding</keyword>
<feature type="DNA-binding region" description="OmpR/PhoB-type" evidence="9">
    <location>
        <begin position="124"/>
        <end position="218"/>
    </location>
</feature>
<evidence type="ECO:0000313" key="13">
    <source>
        <dbReference type="Proteomes" id="UP000287022"/>
    </source>
</evidence>
<comment type="subcellular location">
    <subcellularLocation>
        <location evidence="1">Cytoplasm</location>
    </subcellularLocation>
</comment>
<dbReference type="EMBL" id="PIQE01000001">
    <property type="protein sequence ID" value="RUO74797.1"/>
    <property type="molecule type" value="Genomic_DNA"/>
</dbReference>
<dbReference type="PANTHER" id="PTHR48111">
    <property type="entry name" value="REGULATOR OF RPOS"/>
    <property type="match status" value="1"/>
</dbReference>
<evidence type="ECO:0000259" key="10">
    <source>
        <dbReference type="PROSITE" id="PS50110"/>
    </source>
</evidence>
<organism evidence="12 13">
    <name type="scientific">Pseudidiomarina sediminum</name>
    <dbReference type="NCBI Taxonomy" id="431675"/>
    <lineage>
        <taxon>Bacteria</taxon>
        <taxon>Pseudomonadati</taxon>
        <taxon>Pseudomonadota</taxon>
        <taxon>Gammaproteobacteria</taxon>
        <taxon>Alteromonadales</taxon>
        <taxon>Idiomarinaceae</taxon>
        <taxon>Pseudidiomarina</taxon>
    </lineage>
</organism>
<dbReference type="Pfam" id="PF00072">
    <property type="entry name" value="Response_reg"/>
    <property type="match status" value="1"/>
</dbReference>
<sequence>MRLLLVEDEPLIADGIISGLQKQGYQVEHCLTRKQAESALSTDTFELMVLDLGLPDGLAIPLIGYVRQQNIALPILILTAWDTIEQKVAALNAGADDYMVKPFDLRELEARIRVLVRRQQGRANDQLQWGSITMDLASQGVTVNHEAVALTRREWLVLKEFMLHPNRILSREHLESVVYGWDSDVESNAIEVHLHHLRKKLGKNVLRNVRGVGYLLNKDYQGLSL</sequence>
<keyword evidence="4" id="KW-0902">Two-component regulatory system</keyword>
<dbReference type="CDD" id="cd00383">
    <property type="entry name" value="trans_reg_C"/>
    <property type="match status" value="1"/>
</dbReference>
<dbReference type="GO" id="GO:0006355">
    <property type="term" value="P:regulation of DNA-templated transcription"/>
    <property type="evidence" value="ECO:0007669"/>
    <property type="project" value="InterPro"/>
</dbReference>
<feature type="domain" description="Response regulatory" evidence="10">
    <location>
        <begin position="2"/>
        <end position="116"/>
    </location>
</feature>
<dbReference type="Proteomes" id="UP000287022">
    <property type="component" value="Unassembled WGS sequence"/>
</dbReference>
<dbReference type="SUPFAM" id="SSF52172">
    <property type="entry name" value="CheY-like"/>
    <property type="match status" value="1"/>
</dbReference>
<dbReference type="InterPro" id="IPR001789">
    <property type="entry name" value="Sig_transdc_resp-reg_receiver"/>
</dbReference>
<keyword evidence="3 8" id="KW-0597">Phosphoprotein</keyword>
<keyword evidence="13" id="KW-1185">Reference proteome</keyword>
<evidence type="ECO:0000256" key="7">
    <source>
        <dbReference type="ARBA" id="ARBA00023163"/>
    </source>
</evidence>
<dbReference type="SMART" id="SM00862">
    <property type="entry name" value="Trans_reg_C"/>
    <property type="match status" value="1"/>
</dbReference>
<evidence type="ECO:0000256" key="1">
    <source>
        <dbReference type="ARBA" id="ARBA00004496"/>
    </source>
</evidence>
<evidence type="ECO:0000256" key="3">
    <source>
        <dbReference type="ARBA" id="ARBA00022553"/>
    </source>
</evidence>
<evidence type="ECO:0000259" key="11">
    <source>
        <dbReference type="PROSITE" id="PS51755"/>
    </source>
</evidence>
<evidence type="ECO:0000256" key="6">
    <source>
        <dbReference type="ARBA" id="ARBA00023125"/>
    </source>
</evidence>
<dbReference type="GO" id="GO:0000156">
    <property type="term" value="F:phosphorelay response regulator activity"/>
    <property type="evidence" value="ECO:0007669"/>
    <property type="project" value="TreeGrafter"/>
</dbReference>
<gene>
    <name evidence="12" type="ORF">CWI80_05555</name>
</gene>
<dbReference type="GO" id="GO:0032993">
    <property type="term" value="C:protein-DNA complex"/>
    <property type="evidence" value="ECO:0007669"/>
    <property type="project" value="TreeGrafter"/>
</dbReference>
<feature type="modified residue" description="4-aspartylphosphate" evidence="8">
    <location>
        <position position="51"/>
    </location>
</feature>
<dbReference type="InterPro" id="IPR011006">
    <property type="entry name" value="CheY-like_superfamily"/>
</dbReference>
<dbReference type="InterPro" id="IPR036388">
    <property type="entry name" value="WH-like_DNA-bd_sf"/>
</dbReference>
<dbReference type="Gene3D" id="3.40.50.2300">
    <property type="match status" value="1"/>
</dbReference>
<name>A0A432ZA16_9GAMM</name>
<dbReference type="SMART" id="SM00448">
    <property type="entry name" value="REC"/>
    <property type="match status" value="1"/>
</dbReference>
<evidence type="ECO:0000313" key="12">
    <source>
        <dbReference type="EMBL" id="RUO74797.1"/>
    </source>
</evidence>
<evidence type="ECO:0000256" key="5">
    <source>
        <dbReference type="ARBA" id="ARBA00023015"/>
    </source>
</evidence>
<protein>
    <submittedName>
        <fullName evidence="12">DNA-binding response regulator</fullName>
    </submittedName>
</protein>
<dbReference type="Pfam" id="PF00486">
    <property type="entry name" value="Trans_reg_C"/>
    <property type="match status" value="1"/>
</dbReference>
<reference evidence="13" key="1">
    <citation type="journal article" date="2018" name="Front. Microbiol.">
        <title>Genome-Based Analysis Reveals the Taxonomy and Diversity of the Family Idiomarinaceae.</title>
        <authorList>
            <person name="Liu Y."/>
            <person name="Lai Q."/>
            <person name="Shao Z."/>
        </authorList>
    </citation>
    <scope>NUCLEOTIDE SEQUENCE [LARGE SCALE GENOMIC DNA]</scope>
    <source>
        <strain evidence="13">c121</strain>
    </source>
</reference>
<dbReference type="AlphaFoldDB" id="A0A432ZA16"/>
<dbReference type="InterPro" id="IPR039420">
    <property type="entry name" value="WalR-like"/>
</dbReference>